<name>A0ABU6SSY6_9FABA</name>
<feature type="compositionally biased region" description="Low complexity" evidence="1">
    <location>
        <begin position="13"/>
        <end position="25"/>
    </location>
</feature>
<evidence type="ECO:0000313" key="3">
    <source>
        <dbReference type="Proteomes" id="UP001341840"/>
    </source>
</evidence>
<sequence length="294" mass="33194">MLQKFANQTTINLQVQPQPSTSSPLPSQPLPNPKGGINAVHVERDNGEEDEVEDEEGENDWLYELLAELANSDRSDDEEEGESEDDEEAEEVESEFEEEEEKVNEGNDKGKTFFIATIFSEGKIMKEEIPIKCEDPGPCTVTCKIRGVDIPDCLSDPEACGNVTPFEGNKGGRPQVLLGRPFLKTGEFKLIYYDEIFTFSVGNVIEIFHLTPPPKPPKKGIHQLKVDNAEVQKESPGRKAKVRIWDCPKEIIGNEKGSRNPPLNPTGRRRRYHCIPRRRNPMKIEPRRRGRSSV</sequence>
<feature type="compositionally biased region" description="Acidic residues" evidence="1">
    <location>
        <begin position="46"/>
        <end position="61"/>
    </location>
</feature>
<gene>
    <name evidence="2" type="ORF">PIB30_085051</name>
</gene>
<organism evidence="2 3">
    <name type="scientific">Stylosanthes scabra</name>
    <dbReference type="NCBI Taxonomy" id="79078"/>
    <lineage>
        <taxon>Eukaryota</taxon>
        <taxon>Viridiplantae</taxon>
        <taxon>Streptophyta</taxon>
        <taxon>Embryophyta</taxon>
        <taxon>Tracheophyta</taxon>
        <taxon>Spermatophyta</taxon>
        <taxon>Magnoliopsida</taxon>
        <taxon>eudicotyledons</taxon>
        <taxon>Gunneridae</taxon>
        <taxon>Pentapetalae</taxon>
        <taxon>rosids</taxon>
        <taxon>fabids</taxon>
        <taxon>Fabales</taxon>
        <taxon>Fabaceae</taxon>
        <taxon>Papilionoideae</taxon>
        <taxon>50 kb inversion clade</taxon>
        <taxon>dalbergioids sensu lato</taxon>
        <taxon>Dalbergieae</taxon>
        <taxon>Pterocarpus clade</taxon>
        <taxon>Stylosanthes</taxon>
    </lineage>
</organism>
<feature type="compositionally biased region" description="Polar residues" evidence="1">
    <location>
        <begin position="1"/>
        <end position="12"/>
    </location>
</feature>
<proteinExistence type="predicted"/>
<feature type="compositionally biased region" description="Basic residues" evidence="1">
    <location>
        <begin position="267"/>
        <end position="281"/>
    </location>
</feature>
<feature type="region of interest" description="Disordered" evidence="1">
    <location>
        <begin position="1"/>
        <end position="107"/>
    </location>
</feature>
<dbReference type="Proteomes" id="UP001341840">
    <property type="component" value="Unassembled WGS sequence"/>
</dbReference>
<feature type="compositionally biased region" description="Acidic residues" evidence="1">
    <location>
        <begin position="75"/>
        <end position="102"/>
    </location>
</feature>
<feature type="region of interest" description="Disordered" evidence="1">
    <location>
        <begin position="253"/>
        <end position="294"/>
    </location>
</feature>
<dbReference type="EMBL" id="JASCZI010061817">
    <property type="protein sequence ID" value="MED6139566.1"/>
    <property type="molecule type" value="Genomic_DNA"/>
</dbReference>
<comment type="caution">
    <text evidence="2">The sequence shown here is derived from an EMBL/GenBank/DDBJ whole genome shotgun (WGS) entry which is preliminary data.</text>
</comment>
<evidence type="ECO:0000256" key="1">
    <source>
        <dbReference type="SAM" id="MobiDB-lite"/>
    </source>
</evidence>
<evidence type="ECO:0000313" key="2">
    <source>
        <dbReference type="EMBL" id="MED6139566.1"/>
    </source>
</evidence>
<keyword evidence="3" id="KW-1185">Reference proteome</keyword>
<protein>
    <submittedName>
        <fullName evidence="2">Uncharacterized protein</fullName>
    </submittedName>
</protein>
<reference evidence="2 3" key="1">
    <citation type="journal article" date="2023" name="Plants (Basel)">
        <title>Bridging the Gap: Combining Genomics and Transcriptomics Approaches to Understand Stylosanthes scabra, an Orphan Legume from the Brazilian Caatinga.</title>
        <authorList>
            <person name="Ferreira-Neto J.R.C."/>
            <person name="da Silva M.D."/>
            <person name="Binneck E."/>
            <person name="de Melo N.F."/>
            <person name="da Silva R.H."/>
            <person name="de Melo A.L.T.M."/>
            <person name="Pandolfi V."/>
            <person name="Bustamante F.O."/>
            <person name="Brasileiro-Vidal A.C."/>
            <person name="Benko-Iseppon A.M."/>
        </authorList>
    </citation>
    <scope>NUCLEOTIDE SEQUENCE [LARGE SCALE GENOMIC DNA]</scope>
    <source>
        <tissue evidence="2">Leaves</tissue>
    </source>
</reference>
<accession>A0ABU6SSY6</accession>